<protein>
    <submittedName>
        <fullName evidence="1">Uncharacterized protein</fullName>
    </submittedName>
</protein>
<organism evidence="1">
    <name type="scientific">marine sediment metagenome</name>
    <dbReference type="NCBI Taxonomy" id="412755"/>
    <lineage>
        <taxon>unclassified sequences</taxon>
        <taxon>metagenomes</taxon>
        <taxon>ecological metagenomes</taxon>
    </lineage>
</organism>
<sequence length="53" mass="6385">MKFCGKCEKNKKAGDFHKNKARKDGLQYYCKKCRRKYNIKEKQKIEMAVKVLK</sequence>
<dbReference type="EMBL" id="LAZR01062363">
    <property type="protein sequence ID" value="KKK61677.1"/>
    <property type="molecule type" value="Genomic_DNA"/>
</dbReference>
<evidence type="ECO:0000313" key="1">
    <source>
        <dbReference type="EMBL" id="KKK61677.1"/>
    </source>
</evidence>
<reference evidence="1" key="1">
    <citation type="journal article" date="2015" name="Nature">
        <title>Complex archaea that bridge the gap between prokaryotes and eukaryotes.</title>
        <authorList>
            <person name="Spang A."/>
            <person name="Saw J.H."/>
            <person name="Jorgensen S.L."/>
            <person name="Zaremba-Niedzwiedzka K."/>
            <person name="Martijn J."/>
            <person name="Lind A.E."/>
            <person name="van Eijk R."/>
            <person name="Schleper C."/>
            <person name="Guy L."/>
            <person name="Ettema T.J."/>
        </authorList>
    </citation>
    <scope>NUCLEOTIDE SEQUENCE</scope>
</reference>
<gene>
    <name evidence="1" type="ORF">LCGC14_3011900</name>
</gene>
<proteinExistence type="predicted"/>
<name>A0A0F8WXU4_9ZZZZ</name>
<comment type="caution">
    <text evidence="1">The sequence shown here is derived from an EMBL/GenBank/DDBJ whole genome shotgun (WGS) entry which is preliminary data.</text>
</comment>
<dbReference type="AlphaFoldDB" id="A0A0F8WXU4"/>
<accession>A0A0F8WXU4</accession>
<feature type="non-terminal residue" evidence="1">
    <location>
        <position position="53"/>
    </location>
</feature>